<keyword evidence="2" id="KW-0378">Hydrolase</keyword>
<dbReference type="SUPFAM" id="SSF53933">
    <property type="entry name" value="Microbial ribonucleases"/>
    <property type="match status" value="1"/>
</dbReference>
<keyword evidence="1" id="KW-0540">Nuclease</keyword>
<sequence>MRTSPTRLLVALATAITLLTGLTGTLSPASAHTSPAAVYPNCTIPGCAAARDANMIWGTQLHYPAARRWFPWPTGQSNFSGGVFGNREHQLPAGGDYAEYDVFPRRQGSPRDAHRIVLDRNTGTVWYSPDHYRNFYQL</sequence>
<dbReference type="InterPro" id="IPR016191">
    <property type="entry name" value="Ribonuclease/ribotoxin"/>
</dbReference>
<dbReference type="Pfam" id="PF00545">
    <property type="entry name" value="Ribonuclease"/>
    <property type="match status" value="1"/>
</dbReference>
<dbReference type="RefSeq" id="WP_386189572.1">
    <property type="nucleotide sequence ID" value="NZ_JBHSBC010000009.1"/>
</dbReference>
<keyword evidence="3" id="KW-0732">Signal</keyword>
<evidence type="ECO:0000256" key="1">
    <source>
        <dbReference type="ARBA" id="ARBA00022722"/>
    </source>
</evidence>
<gene>
    <name evidence="4" type="ORF">ACFOYY_10350</name>
</gene>
<proteinExistence type="predicted"/>
<dbReference type="EMBL" id="JBHSBC010000009">
    <property type="protein sequence ID" value="MFC3980523.1"/>
    <property type="molecule type" value="Genomic_DNA"/>
</dbReference>
<dbReference type="InterPro" id="IPR000026">
    <property type="entry name" value="N1-like"/>
</dbReference>
<reference evidence="5" key="1">
    <citation type="journal article" date="2019" name="Int. J. Syst. Evol. Microbiol.">
        <title>The Global Catalogue of Microorganisms (GCM) 10K type strain sequencing project: providing services to taxonomists for standard genome sequencing and annotation.</title>
        <authorList>
            <consortium name="The Broad Institute Genomics Platform"/>
            <consortium name="The Broad Institute Genome Sequencing Center for Infectious Disease"/>
            <person name="Wu L."/>
            <person name="Ma J."/>
        </authorList>
    </citation>
    <scope>NUCLEOTIDE SEQUENCE [LARGE SCALE GENOMIC DNA]</scope>
    <source>
        <strain evidence="5">TBRC 7912</strain>
    </source>
</reference>
<feature type="signal peptide" evidence="3">
    <location>
        <begin position="1"/>
        <end position="31"/>
    </location>
</feature>
<dbReference type="Gene3D" id="3.10.450.30">
    <property type="entry name" value="Microbial ribonucleases"/>
    <property type="match status" value="1"/>
</dbReference>
<organism evidence="4 5">
    <name type="scientific">Streptosporangium jomthongense</name>
    <dbReference type="NCBI Taxonomy" id="1193683"/>
    <lineage>
        <taxon>Bacteria</taxon>
        <taxon>Bacillati</taxon>
        <taxon>Actinomycetota</taxon>
        <taxon>Actinomycetes</taxon>
        <taxon>Streptosporangiales</taxon>
        <taxon>Streptosporangiaceae</taxon>
        <taxon>Streptosporangium</taxon>
    </lineage>
</organism>
<evidence type="ECO:0000256" key="3">
    <source>
        <dbReference type="SAM" id="SignalP"/>
    </source>
</evidence>
<evidence type="ECO:0000313" key="4">
    <source>
        <dbReference type="EMBL" id="MFC3980523.1"/>
    </source>
</evidence>
<accession>A0ABV8EZ14</accession>
<feature type="chain" id="PRO_5046595266" evidence="3">
    <location>
        <begin position="32"/>
        <end position="138"/>
    </location>
</feature>
<dbReference type="Proteomes" id="UP001595698">
    <property type="component" value="Unassembled WGS sequence"/>
</dbReference>
<protein>
    <submittedName>
        <fullName evidence="4">Ribonuclease domain-containing protein</fullName>
    </submittedName>
</protein>
<name>A0ABV8EZ14_9ACTN</name>
<evidence type="ECO:0000313" key="5">
    <source>
        <dbReference type="Proteomes" id="UP001595698"/>
    </source>
</evidence>
<keyword evidence="5" id="KW-1185">Reference proteome</keyword>
<evidence type="ECO:0000256" key="2">
    <source>
        <dbReference type="ARBA" id="ARBA00022801"/>
    </source>
</evidence>
<comment type="caution">
    <text evidence="4">The sequence shown here is derived from an EMBL/GenBank/DDBJ whole genome shotgun (WGS) entry which is preliminary data.</text>
</comment>